<feature type="compositionally biased region" description="Basic residues" evidence="1">
    <location>
        <begin position="419"/>
        <end position="431"/>
    </location>
</feature>
<name>A0A9P8N667_ASPFM</name>
<feature type="compositionally biased region" description="Low complexity" evidence="1">
    <location>
        <begin position="348"/>
        <end position="366"/>
    </location>
</feature>
<feature type="region of interest" description="Disordered" evidence="1">
    <location>
        <begin position="126"/>
        <end position="153"/>
    </location>
</feature>
<evidence type="ECO:0000313" key="2">
    <source>
        <dbReference type="EMBL" id="KAH1893694.1"/>
    </source>
</evidence>
<dbReference type="EMBL" id="JAIBSC010000175">
    <property type="protein sequence ID" value="KAH1893694.1"/>
    <property type="molecule type" value="Genomic_DNA"/>
</dbReference>
<comment type="caution">
    <text evidence="2">The sequence shown here is derived from an EMBL/GenBank/DDBJ whole genome shotgun (WGS) entry which is preliminary data.</text>
</comment>
<feature type="compositionally biased region" description="Pro residues" evidence="1">
    <location>
        <begin position="50"/>
        <end position="59"/>
    </location>
</feature>
<organism evidence="2 3">
    <name type="scientific">Aspergillus fumigatus</name>
    <name type="common">Neosartorya fumigata</name>
    <dbReference type="NCBI Taxonomy" id="746128"/>
    <lineage>
        <taxon>Eukaryota</taxon>
        <taxon>Fungi</taxon>
        <taxon>Dikarya</taxon>
        <taxon>Ascomycota</taxon>
        <taxon>Pezizomycotina</taxon>
        <taxon>Eurotiomycetes</taxon>
        <taxon>Eurotiomycetidae</taxon>
        <taxon>Eurotiales</taxon>
        <taxon>Aspergillaceae</taxon>
        <taxon>Aspergillus</taxon>
        <taxon>Aspergillus subgen. Fumigati</taxon>
    </lineage>
</organism>
<protein>
    <submittedName>
        <fullName evidence="2">Uncharacterized protein</fullName>
    </submittedName>
</protein>
<gene>
    <name evidence="2" type="ORF">KXV57_002753</name>
</gene>
<feature type="region of interest" description="Disordered" evidence="1">
    <location>
        <begin position="15"/>
        <end position="59"/>
    </location>
</feature>
<feature type="region of interest" description="Disordered" evidence="1">
    <location>
        <begin position="327"/>
        <end position="431"/>
    </location>
</feature>
<accession>A0A9P8N667</accession>
<feature type="compositionally biased region" description="Polar residues" evidence="1">
    <location>
        <begin position="192"/>
        <end position="203"/>
    </location>
</feature>
<feature type="compositionally biased region" description="Acidic residues" evidence="1">
    <location>
        <begin position="405"/>
        <end position="414"/>
    </location>
</feature>
<evidence type="ECO:0000313" key="3">
    <source>
        <dbReference type="Proteomes" id="UP000813423"/>
    </source>
</evidence>
<reference evidence="2" key="1">
    <citation type="submission" date="2021-08" db="EMBL/GenBank/DDBJ databases">
        <title>Global Aspergillus fumigatus from environmental and clinical sources.</title>
        <authorList>
            <person name="Barber A."/>
            <person name="Sae-Ong T."/>
        </authorList>
    </citation>
    <scope>NUCLEOTIDE SEQUENCE</scope>
    <source>
        <strain evidence="2">NRZ-2016-071</strain>
    </source>
</reference>
<evidence type="ECO:0000256" key="1">
    <source>
        <dbReference type="SAM" id="MobiDB-lite"/>
    </source>
</evidence>
<dbReference type="Proteomes" id="UP000813423">
    <property type="component" value="Unassembled WGS sequence"/>
</dbReference>
<dbReference type="AlphaFoldDB" id="A0A9P8N667"/>
<feature type="region of interest" description="Disordered" evidence="1">
    <location>
        <begin position="165"/>
        <end position="268"/>
    </location>
</feature>
<proteinExistence type="predicted"/>
<sequence length="458" mass="49193">MVVVNLDHIIPYHPSLVLKPPSKPSQPRASRSEVPEHSNFPLLPPSKSHPLPPRPPLPLPRRFVSQSASPLLPNSSVFALYSSSVPLQVTHTAQVPASNIGIRHTTETNDFDEEFAKLDAATFRGQPCLSPSMDKDKHQQEDGGGNVATGQPVGLSSVSLENITKGRIGDSPQVSPAQVHLTHKIEGPSPQDPISSELSSTYTAAVDAESSDCVLDEPPTVDPNDDYNSTESYNSLTDNVTTDTAESEIVSRHAPKCPDSISENTATPTADSIQAIGCSATVEEDSILGLAERQQSLHNDHDTSPGDEDVAQTTVHPVNDAASMARASYAREQPETCAVSKSGSQNHSKSPSRSYSVSVVVPERPSIIATTEQTKTSLQTSSMAKRKRNSVSPSDIDSDDHGDNDYADGNEDGDDRQAKYAKTRKAPHKGKTSALTNLGIAVKQLDFRILRRFLFGAI</sequence>
<feature type="compositionally biased region" description="Polar residues" evidence="1">
    <location>
        <begin position="368"/>
        <end position="383"/>
    </location>
</feature>
<feature type="compositionally biased region" description="Polar residues" evidence="1">
    <location>
        <begin position="226"/>
        <end position="244"/>
    </location>
</feature>